<keyword evidence="1" id="KW-0963">Cytoplasm</keyword>
<gene>
    <name evidence="1" type="primary">ubiK</name>
    <name evidence="3" type="ORF">WOB96_10395</name>
</gene>
<comment type="pathway">
    <text evidence="1">Cofactor biosynthesis; ubiquinone biosynthesis.</text>
</comment>
<name>A0ABU9D9G5_9PROT</name>
<evidence type="ECO:0000256" key="2">
    <source>
        <dbReference type="SAM" id="MobiDB-lite"/>
    </source>
</evidence>
<dbReference type="RefSeq" id="WP_341371226.1">
    <property type="nucleotide sequence ID" value="NZ_JBBPCO010000010.1"/>
</dbReference>
<evidence type="ECO:0000256" key="1">
    <source>
        <dbReference type="HAMAP-Rule" id="MF_02216"/>
    </source>
</evidence>
<dbReference type="Pfam" id="PF04380">
    <property type="entry name" value="BMFP"/>
    <property type="match status" value="1"/>
</dbReference>
<comment type="similarity">
    <text evidence="1">Belongs to the UbiK family.</text>
</comment>
<dbReference type="InterPro" id="IPR007475">
    <property type="entry name" value="UbiK"/>
</dbReference>
<feature type="region of interest" description="Disordered" evidence="2">
    <location>
        <begin position="72"/>
        <end position="116"/>
    </location>
</feature>
<comment type="function">
    <text evidence="1">Required for efficient ubiquinone (coenzyme Q) biosynthesis. UbiK is probably an accessory factor of Ubi enzymes and facilitates ubiquinone biosynthesis by acting as an assembly factor, a targeting factor, or both.</text>
</comment>
<evidence type="ECO:0000313" key="4">
    <source>
        <dbReference type="Proteomes" id="UP001446205"/>
    </source>
</evidence>
<dbReference type="PANTHER" id="PTHR38040:SF1">
    <property type="entry name" value="UBIQUINONE BIOSYNTHESIS ACCESSORY FACTOR UBIK"/>
    <property type="match status" value="1"/>
</dbReference>
<dbReference type="HAMAP" id="MF_02216">
    <property type="entry name" value="UbiK"/>
    <property type="match status" value="1"/>
</dbReference>
<protein>
    <recommendedName>
        <fullName evidence="1">Ubiquinone biosynthesis accessory factor UbiK</fullName>
    </recommendedName>
</protein>
<accession>A0ABU9D9G5</accession>
<reference evidence="3 4" key="1">
    <citation type="submission" date="2024-04" db="EMBL/GenBank/DDBJ databases">
        <authorList>
            <person name="Abashina T."/>
            <person name="Shaikin A."/>
        </authorList>
    </citation>
    <scope>NUCLEOTIDE SEQUENCE [LARGE SCALE GENOMIC DNA]</scope>
    <source>
        <strain evidence="3 4">AAFK</strain>
    </source>
</reference>
<dbReference type="PANTHER" id="PTHR38040">
    <property type="entry name" value="UBIQUINONE BIOSYNTHESIS ACCESSORY FACTOR UBIK"/>
    <property type="match status" value="1"/>
</dbReference>
<sequence>MTRNTLLDELVRGVTETVVRLGSVKDDVEKQVRATISASLERLDVVTRDEMEVQRALVSRLRERVELLEQRVNAMGGGGQPDPDDAEQAGLATGRKPERPNTAASGQWANDEPGAD</sequence>
<organism evidence="3 4">
    <name type="scientific">Thermithiobacillus plumbiphilus</name>
    <dbReference type="NCBI Taxonomy" id="1729899"/>
    <lineage>
        <taxon>Bacteria</taxon>
        <taxon>Pseudomonadati</taxon>
        <taxon>Pseudomonadota</taxon>
        <taxon>Acidithiobacillia</taxon>
        <taxon>Acidithiobacillales</taxon>
        <taxon>Thermithiobacillaceae</taxon>
        <taxon>Thermithiobacillus</taxon>
    </lineage>
</organism>
<keyword evidence="1" id="KW-0831">Ubiquinone biosynthesis</keyword>
<keyword evidence="4" id="KW-1185">Reference proteome</keyword>
<comment type="caution">
    <text evidence="3">The sequence shown here is derived from an EMBL/GenBank/DDBJ whole genome shotgun (WGS) entry which is preliminary data.</text>
</comment>
<evidence type="ECO:0000313" key="3">
    <source>
        <dbReference type="EMBL" id="MEK8090169.1"/>
    </source>
</evidence>
<dbReference type="Proteomes" id="UP001446205">
    <property type="component" value="Unassembled WGS sequence"/>
</dbReference>
<dbReference type="EMBL" id="JBBPCO010000010">
    <property type="protein sequence ID" value="MEK8090169.1"/>
    <property type="molecule type" value="Genomic_DNA"/>
</dbReference>
<comment type="subcellular location">
    <subcellularLocation>
        <location evidence="1">Cytoplasm</location>
    </subcellularLocation>
</comment>
<proteinExistence type="inferred from homology"/>